<evidence type="ECO:0000313" key="3">
    <source>
        <dbReference type="Proteomes" id="UP000198430"/>
    </source>
</evidence>
<sequence length="133" mass="15087">MWHNIKKNHFLVISGFETLILGAYLTYVQHIFIPPDNLPMPEMARIVAHAQDPWITITMVAVGVLTIITGLWDMNRFKAKRVSIASMVAIWLAYFVAFIYHDLINGSAISLGTILIAFLLIRLFSEALWGDEL</sequence>
<proteinExistence type="predicted"/>
<keyword evidence="1" id="KW-0472">Membrane</keyword>
<evidence type="ECO:0000256" key="1">
    <source>
        <dbReference type="SAM" id="Phobius"/>
    </source>
</evidence>
<feature type="transmembrane region" description="Helical" evidence="1">
    <location>
        <begin position="12"/>
        <end position="33"/>
    </location>
</feature>
<name>A0A1Z5IQK9_9LACO</name>
<comment type="caution">
    <text evidence="2">The sequence shown here is derived from an EMBL/GenBank/DDBJ whole genome shotgun (WGS) entry which is preliminary data.</text>
</comment>
<protein>
    <submittedName>
        <fullName evidence="2">Uncharacterized protein</fullName>
    </submittedName>
</protein>
<dbReference type="AlphaFoldDB" id="A0A1Z5IQK9"/>
<dbReference type="RefSeq" id="WP_089089015.1">
    <property type="nucleotide sequence ID" value="NZ_BCMH01000012.1"/>
</dbReference>
<feature type="transmembrane region" description="Helical" evidence="1">
    <location>
        <begin position="84"/>
        <end position="101"/>
    </location>
</feature>
<feature type="transmembrane region" description="Helical" evidence="1">
    <location>
        <begin position="107"/>
        <end position="125"/>
    </location>
</feature>
<gene>
    <name evidence="2" type="ORF">IWT140_01692</name>
</gene>
<keyword evidence="1" id="KW-1133">Transmembrane helix</keyword>
<evidence type="ECO:0000313" key="2">
    <source>
        <dbReference type="EMBL" id="GAX04055.1"/>
    </source>
</evidence>
<accession>A0A1Z5IQK9</accession>
<dbReference type="EMBL" id="BCMH01000012">
    <property type="protein sequence ID" value="GAX04055.1"/>
    <property type="molecule type" value="Genomic_DNA"/>
</dbReference>
<dbReference type="Proteomes" id="UP000198430">
    <property type="component" value="Unassembled WGS sequence"/>
</dbReference>
<feature type="transmembrane region" description="Helical" evidence="1">
    <location>
        <begin position="53"/>
        <end position="72"/>
    </location>
</feature>
<reference evidence="2 3" key="1">
    <citation type="submission" date="2015-11" db="EMBL/GenBank/DDBJ databases">
        <title>Draft genome sequences of new species of the genus Lactobacillus isolated from orchardgrass silage.</title>
        <authorList>
            <person name="Tohno M."/>
            <person name="Tanizawa Y."/>
            <person name="Arita M."/>
        </authorList>
    </citation>
    <scope>NUCLEOTIDE SEQUENCE [LARGE SCALE GENOMIC DNA]</scope>
    <source>
        <strain evidence="2 3">IWT140</strain>
    </source>
</reference>
<keyword evidence="1" id="KW-0812">Transmembrane</keyword>
<keyword evidence="3" id="KW-1185">Reference proteome</keyword>
<organism evidence="2 3">
    <name type="scientific">Secundilactobacillus pentosiphilus</name>
    <dbReference type="NCBI Taxonomy" id="1714682"/>
    <lineage>
        <taxon>Bacteria</taxon>
        <taxon>Bacillati</taxon>
        <taxon>Bacillota</taxon>
        <taxon>Bacilli</taxon>
        <taxon>Lactobacillales</taxon>
        <taxon>Lactobacillaceae</taxon>
        <taxon>Secundilactobacillus</taxon>
    </lineage>
</organism>